<feature type="region of interest" description="Disordered" evidence="1">
    <location>
        <begin position="1"/>
        <end position="33"/>
    </location>
</feature>
<organism evidence="2 3">
    <name type="scientific">Stichopus japonicus</name>
    <name type="common">Sea cucumber</name>
    <dbReference type="NCBI Taxonomy" id="307972"/>
    <lineage>
        <taxon>Eukaryota</taxon>
        <taxon>Metazoa</taxon>
        <taxon>Echinodermata</taxon>
        <taxon>Eleutherozoa</taxon>
        <taxon>Echinozoa</taxon>
        <taxon>Holothuroidea</taxon>
        <taxon>Aspidochirotacea</taxon>
        <taxon>Aspidochirotida</taxon>
        <taxon>Stichopodidae</taxon>
        <taxon>Apostichopus</taxon>
    </lineage>
</organism>
<keyword evidence="3" id="KW-1185">Reference proteome</keyword>
<comment type="caution">
    <text evidence="2">The sequence shown here is derived from an EMBL/GenBank/DDBJ whole genome shotgun (WGS) entry which is preliminary data.</text>
</comment>
<accession>A0A2G8LQ34</accession>
<protein>
    <submittedName>
        <fullName evidence="2">Uncharacterized protein</fullName>
    </submittedName>
</protein>
<evidence type="ECO:0000313" key="3">
    <source>
        <dbReference type="Proteomes" id="UP000230750"/>
    </source>
</evidence>
<dbReference type="AlphaFoldDB" id="A0A2G8LQ34"/>
<dbReference type="EMBL" id="MRZV01000013">
    <property type="protein sequence ID" value="PIK62368.1"/>
    <property type="molecule type" value="Genomic_DNA"/>
</dbReference>
<name>A0A2G8LQ34_STIJA</name>
<feature type="compositionally biased region" description="Basic and acidic residues" evidence="1">
    <location>
        <begin position="21"/>
        <end position="32"/>
    </location>
</feature>
<dbReference type="Proteomes" id="UP000230750">
    <property type="component" value="Unassembled WGS sequence"/>
</dbReference>
<sequence>MLAGFEAQEELKKGRKTGKKSTKEVKLKERSQDTNIDMITKQLMDMELQALEDGQENDKTSLQSSGKGESRTVENVRTTELFPEFYENNLDSWHFEEDDLALISTNEKLELSKSLCPKMPSDREAREDLKEAGKRQEVYGGGCNNRKVGRHKWGYAPLKGQVNPRPVSESSLVWSDPTLININTPFQTPTAEPQTSIIYLDDTESSLINDSLADELPSISSAESFETPVVINDCSGKSTSTEVIRMSNALDQLKMADLNFLEPILLHQNAIVRWKKA</sequence>
<gene>
    <name evidence="2" type="ORF">BSL78_00687</name>
</gene>
<feature type="region of interest" description="Disordered" evidence="1">
    <location>
        <begin position="47"/>
        <end position="74"/>
    </location>
</feature>
<evidence type="ECO:0000256" key="1">
    <source>
        <dbReference type="SAM" id="MobiDB-lite"/>
    </source>
</evidence>
<proteinExistence type="predicted"/>
<reference evidence="2 3" key="1">
    <citation type="journal article" date="2017" name="PLoS Biol.">
        <title>The sea cucumber genome provides insights into morphological evolution and visceral regeneration.</title>
        <authorList>
            <person name="Zhang X."/>
            <person name="Sun L."/>
            <person name="Yuan J."/>
            <person name="Sun Y."/>
            <person name="Gao Y."/>
            <person name="Zhang L."/>
            <person name="Li S."/>
            <person name="Dai H."/>
            <person name="Hamel J.F."/>
            <person name="Liu C."/>
            <person name="Yu Y."/>
            <person name="Liu S."/>
            <person name="Lin W."/>
            <person name="Guo K."/>
            <person name="Jin S."/>
            <person name="Xu P."/>
            <person name="Storey K.B."/>
            <person name="Huan P."/>
            <person name="Zhang T."/>
            <person name="Zhou Y."/>
            <person name="Zhang J."/>
            <person name="Lin C."/>
            <person name="Li X."/>
            <person name="Xing L."/>
            <person name="Huo D."/>
            <person name="Sun M."/>
            <person name="Wang L."/>
            <person name="Mercier A."/>
            <person name="Li F."/>
            <person name="Yang H."/>
            <person name="Xiang J."/>
        </authorList>
    </citation>
    <scope>NUCLEOTIDE SEQUENCE [LARGE SCALE GENOMIC DNA]</scope>
    <source>
        <strain evidence="2">Shaxun</strain>
        <tissue evidence="2">Muscle</tissue>
    </source>
</reference>
<evidence type="ECO:0000313" key="2">
    <source>
        <dbReference type="EMBL" id="PIK62368.1"/>
    </source>
</evidence>